<gene>
    <name evidence="1" type="ORF">O1V66_02365</name>
</gene>
<reference evidence="1" key="1">
    <citation type="submission" date="2022-12" db="EMBL/GenBank/DDBJ databases">
        <title>Complete genome sequence of an Australian strain of Rouxiella badensis DAR84756 and resolution of the R. badensis DSM100043 and R. chamberiensis DSM28324 genomes.</title>
        <authorList>
            <person name="Paul S."/>
            <person name="Anderson P.J."/>
            <person name="Maynard G."/>
            <person name="Dyall-Smith M."/>
            <person name="Kudinha T."/>
        </authorList>
    </citation>
    <scope>NUCLEOTIDE SEQUENCE</scope>
    <source>
        <strain evidence="1">DSM 28324</strain>
    </source>
</reference>
<dbReference type="EMBL" id="CP114058">
    <property type="protein sequence ID" value="WAT01630.1"/>
    <property type="molecule type" value="Genomic_DNA"/>
</dbReference>
<keyword evidence="1" id="KW-0067">ATP-binding</keyword>
<dbReference type="Pfam" id="PF13671">
    <property type="entry name" value="AAA_33"/>
    <property type="match status" value="1"/>
</dbReference>
<keyword evidence="1" id="KW-0547">Nucleotide-binding</keyword>
<evidence type="ECO:0000313" key="1">
    <source>
        <dbReference type="EMBL" id="WAT01630.1"/>
    </source>
</evidence>
<keyword evidence="2" id="KW-1185">Reference proteome</keyword>
<evidence type="ECO:0000313" key="2">
    <source>
        <dbReference type="Proteomes" id="UP001164712"/>
    </source>
</evidence>
<proteinExistence type="predicted"/>
<dbReference type="GO" id="GO:0005524">
    <property type="term" value="F:ATP binding"/>
    <property type="evidence" value="ECO:0007669"/>
    <property type="project" value="UniProtKB-KW"/>
</dbReference>
<dbReference type="Gene3D" id="3.40.50.300">
    <property type="entry name" value="P-loop containing nucleotide triphosphate hydrolases"/>
    <property type="match status" value="1"/>
</dbReference>
<protein>
    <submittedName>
        <fullName evidence="1">ATP-binding protein</fullName>
    </submittedName>
</protein>
<sequence>MSESLTQGVTLHTPPILHLLCGKIASGKSTLAAQLGTQASTVVINEDRWLAQLYGDEMQSVADYVRCAEKLRNAMKPHLVTLLTAGVSIVLDFPANTLANREWMMSIINATGVDNRLHYLNVPDDVCKARLRARNQVGEHDFSATDAQFDLITGYFVEPQEAEGFTLVVHE</sequence>
<dbReference type="InterPro" id="IPR027417">
    <property type="entry name" value="P-loop_NTPase"/>
</dbReference>
<accession>A0ABY7HR33</accession>
<name>A0ABY7HR33_9GAMM</name>
<dbReference type="Proteomes" id="UP001164712">
    <property type="component" value="Chromosome"/>
</dbReference>
<organism evidence="1 2">
    <name type="scientific">Rouxiella chamberiensis</name>
    <dbReference type="NCBI Taxonomy" id="1513468"/>
    <lineage>
        <taxon>Bacteria</taxon>
        <taxon>Pseudomonadati</taxon>
        <taxon>Pseudomonadota</taxon>
        <taxon>Gammaproteobacteria</taxon>
        <taxon>Enterobacterales</taxon>
        <taxon>Yersiniaceae</taxon>
        <taxon>Rouxiella</taxon>
    </lineage>
</organism>
<dbReference type="SUPFAM" id="SSF52540">
    <property type="entry name" value="P-loop containing nucleoside triphosphate hydrolases"/>
    <property type="match status" value="1"/>
</dbReference>
<dbReference type="RefSeq" id="WP_045047337.1">
    <property type="nucleotide sequence ID" value="NZ_CP114058.1"/>
</dbReference>